<organism evidence="2 3">
    <name type="scientific">Chlorobaculum limnaeum</name>
    <dbReference type="NCBI Taxonomy" id="274537"/>
    <lineage>
        <taxon>Bacteria</taxon>
        <taxon>Pseudomonadati</taxon>
        <taxon>Chlorobiota</taxon>
        <taxon>Chlorobiia</taxon>
        <taxon>Chlorobiales</taxon>
        <taxon>Chlorobiaceae</taxon>
        <taxon>Chlorobaculum</taxon>
    </lineage>
</organism>
<dbReference type="InterPro" id="IPR051396">
    <property type="entry name" value="Bact_Antivir_Def_Nuclease"/>
</dbReference>
<dbReference type="CDD" id="cd01026">
    <property type="entry name" value="TOPRIM_OLD"/>
    <property type="match status" value="1"/>
</dbReference>
<name>A0A1D8D831_CHLLM</name>
<dbReference type="SUPFAM" id="SSF52540">
    <property type="entry name" value="P-loop containing nucleoside triphosphate hydrolases"/>
    <property type="match status" value="1"/>
</dbReference>
<dbReference type="STRING" id="274537.BIU88_09645"/>
<dbReference type="Proteomes" id="UP000095185">
    <property type="component" value="Chromosome"/>
</dbReference>
<dbReference type="InterPro" id="IPR034139">
    <property type="entry name" value="TOPRIM_OLD"/>
</dbReference>
<dbReference type="AlphaFoldDB" id="A0A1D8D831"/>
<dbReference type="Pfam" id="PF11398">
    <property type="entry name" value="DUF2813"/>
    <property type="match status" value="1"/>
</dbReference>
<dbReference type="Gene3D" id="3.40.50.300">
    <property type="entry name" value="P-loop containing nucleotide triphosphate hydrolases"/>
    <property type="match status" value="1"/>
</dbReference>
<protein>
    <recommendedName>
        <fullName evidence="1">OLD protein-like TOPRIM domain-containing protein</fullName>
    </recommendedName>
</protein>
<feature type="domain" description="OLD protein-like TOPRIM" evidence="1">
    <location>
        <begin position="344"/>
        <end position="410"/>
    </location>
</feature>
<proteinExistence type="predicted"/>
<gene>
    <name evidence="2" type="ORF">BIU88_09645</name>
</gene>
<dbReference type="InterPro" id="IPR022602">
    <property type="entry name" value="DUF2813"/>
</dbReference>
<reference evidence="2" key="1">
    <citation type="submission" date="2016-09" db="EMBL/GenBank/DDBJ databases">
        <title>Genome sequence of Chlorobaculum limnaeum.</title>
        <authorList>
            <person name="Liu Z."/>
            <person name="Tank M."/>
            <person name="Bryant D.A."/>
        </authorList>
    </citation>
    <scope>NUCLEOTIDE SEQUENCE [LARGE SCALE GENOMIC DNA]</scope>
    <source>
        <strain evidence="2">DSM 1677</strain>
    </source>
</reference>
<sequence length="529" mass="58247">MRGFGMRRGGQFTEYDFHLKDPTATPQTAEPISITLHFAEEQEGEWPDAVVQQMSEVIQLDMTAGLNHIWLQAKGSFQAESASFETKWAFLNSGGVELVLKNATPLNLISRFVPIFFLSALRDASQEFGQRGQFWSGFLKSIQLPDDQREKIEEMLQEVNTSVIGANAGLTEVTKKIADAGRLVPLDATDPVALEAIPTRVFDMVGKIQVHLKSSQGAKLPLHRHGEGTQSLAVLMLFQAFAAANLAEAYAPESIPILALEEPEAHLHPSAIRSLGSFLETMTGQIIVSSHSGDLVSRVPVMALRRLYKHTGETKIGRVESGVFTDRELQAIDYSIRLARGHYLFSRCWLLVEGESDFHLMPLLFELIGHSQDQVSFSVLEVSQVIDKGEPLIKFAKALGIQWFLMADGDHAGNDYVNRANNHLATGENLADRARTLTHADIEHEFWRNGYAGFIENMVTNTRKGQIATEAAGDDVKKTKLLIKAAIKQAGGKPAFAQAMVNEVRQRGVGSIPQTIQDIIARVVQLAGG</sequence>
<accession>A0A1D8D831</accession>
<dbReference type="EMBL" id="CP017305">
    <property type="protein sequence ID" value="AOS84368.1"/>
    <property type="molecule type" value="Genomic_DNA"/>
</dbReference>
<dbReference type="InterPro" id="IPR027417">
    <property type="entry name" value="P-loop_NTPase"/>
</dbReference>
<dbReference type="KEGG" id="clz:BIU88_09645"/>
<dbReference type="PANTHER" id="PTHR43581:SF4">
    <property type="entry name" value="ATP_GTP PHOSPHATASE"/>
    <property type="match status" value="1"/>
</dbReference>
<dbReference type="Pfam" id="PF20469">
    <property type="entry name" value="OLD-like_TOPRIM"/>
    <property type="match status" value="1"/>
</dbReference>
<evidence type="ECO:0000313" key="3">
    <source>
        <dbReference type="Proteomes" id="UP000095185"/>
    </source>
</evidence>
<evidence type="ECO:0000259" key="1">
    <source>
        <dbReference type="Pfam" id="PF20469"/>
    </source>
</evidence>
<evidence type="ECO:0000313" key="2">
    <source>
        <dbReference type="EMBL" id="AOS84368.1"/>
    </source>
</evidence>
<dbReference type="PANTHER" id="PTHR43581">
    <property type="entry name" value="ATP/GTP PHOSPHATASE"/>
    <property type="match status" value="1"/>
</dbReference>
<keyword evidence="3" id="KW-1185">Reference proteome</keyword>